<dbReference type="PANTHER" id="PTHR31630">
    <property type="entry name" value="PHYTANOYL-COA DIOXYGENASE-RELATED-RELATED"/>
    <property type="match status" value="1"/>
</dbReference>
<dbReference type="AlphaFoldDB" id="A0A6C0EJ19"/>
<dbReference type="EMBL" id="MN738867">
    <property type="protein sequence ID" value="QHT28998.1"/>
    <property type="molecule type" value="Genomic_DNA"/>
</dbReference>
<organism evidence="1">
    <name type="scientific">viral metagenome</name>
    <dbReference type="NCBI Taxonomy" id="1070528"/>
    <lineage>
        <taxon>unclassified sequences</taxon>
        <taxon>metagenomes</taxon>
        <taxon>organismal metagenomes</taxon>
    </lineage>
</organism>
<accession>A0A6C0EJ19</accession>
<dbReference type="PANTHER" id="PTHR31630:SF6">
    <property type="entry name" value="PHYTANOYL-COA DIOXYGENASE-RELATED"/>
    <property type="match status" value="1"/>
</dbReference>
<evidence type="ECO:0008006" key="2">
    <source>
        <dbReference type="Google" id="ProtNLM"/>
    </source>
</evidence>
<dbReference type="Gene3D" id="2.60.120.620">
    <property type="entry name" value="q2cbj1_9rhob like domain"/>
    <property type="match status" value="1"/>
</dbReference>
<evidence type="ECO:0000313" key="1">
    <source>
        <dbReference type="EMBL" id="QHT28998.1"/>
    </source>
</evidence>
<reference evidence="1" key="1">
    <citation type="journal article" date="2020" name="Nature">
        <title>Giant virus diversity and host interactions through global metagenomics.</title>
        <authorList>
            <person name="Schulz F."/>
            <person name="Roux S."/>
            <person name="Paez-Espino D."/>
            <person name="Jungbluth S."/>
            <person name="Walsh D.A."/>
            <person name="Denef V.J."/>
            <person name="McMahon K.D."/>
            <person name="Konstantinidis K.T."/>
            <person name="Eloe-Fadrosh E.A."/>
            <person name="Kyrpides N.C."/>
            <person name="Woyke T."/>
        </authorList>
    </citation>
    <scope>NUCLEOTIDE SEQUENCE</scope>
    <source>
        <strain evidence="1">GVMAG-M-3300001351-8</strain>
    </source>
</reference>
<protein>
    <recommendedName>
        <fullName evidence="2">Phytanoyl-CoA dioxygenase</fullName>
    </recommendedName>
</protein>
<sequence>MVKTFKPPLFKKDSQTEWKDYLNKEGYVVIENILTESEKTASFNLFKKDWTTVSPGFDFNDYNTWSIKTAPMMFGKGMAVFNGFGQSDFMWNLRVNPEIQRIYKTVYGTEDLGVSFDGFSVFISNQQKSKPWLHIDENPKNTLFSVQGSYNFMSVGEDDAGFYVVPKSHTSSSLTEVKHSRDWIICDDKKYQDDAVKLIIPGNCFTLWNSRLIHSNVGMTKKKVGLNRLTAYITYLPKITQTDDVIKNRIEAYKNSKTTSHWVNKCELKRYPYGFGKTYEGRGFNNIKAHLEDGEIPMERLLLI</sequence>
<dbReference type="SUPFAM" id="SSF51197">
    <property type="entry name" value="Clavaminate synthase-like"/>
    <property type="match status" value="1"/>
</dbReference>
<name>A0A6C0EJ19_9ZZZZ</name>
<proteinExistence type="predicted"/>